<dbReference type="HOGENOM" id="CLU_118482_5_2_7"/>
<evidence type="ECO:0000256" key="6">
    <source>
        <dbReference type="ARBA" id="ARBA00022842"/>
    </source>
</evidence>
<dbReference type="InterPro" id="IPR022907">
    <property type="entry name" value="VapC_family"/>
</dbReference>
<evidence type="ECO:0000256" key="1">
    <source>
        <dbReference type="ARBA" id="ARBA00001946"/>
    </source>
</evidence>
<dbReference type="CDD" id="cd18744">
    <property type="entry name" value="PIN_VapC4-5_FitB-like"/>
    <property type="match status" value="1"/>
</dbReference>
<dbReference type="EMBL" id="AZHW01001635">
    <property type="protein sequence ID" value="ETW92141.1"/>
    <property type="molecule type" value="Genomic_DNA"/>
</dbReference>
<protein>
    <recommendedName>
        <fullName evidence="8">Ribonuclease VapC</fullName>
        <shortName evidence="8">RNase VapC</shortName>
        <ecNumber evidence="8">3.1.-.-</ecNumber>
    </recommendedName>
    <alternativeName>
        <fullName evidence="8">Toxin VapC</fullName>
    </alternativeName>
</protein>
<sequence length="130" mass="14659">MLDSDILSMYLKGDPNVTPNVSAYLSEFDYLTLSIISEYEIRRGLEYKNATTQLTQFEAFVGDNEVLAFNANACKIAARLYATLRHSGQLIADGDLLIAASALAHDCVLVTNNERHFQRVSELRVENWKR</sequence>
<keyword evidence="5 8" id="KW-0378">Hydrolase</keyword>
<dbReference type="GO" id="GO:0004540">
    <property type="term" value="F:RNA nuclease activity"/>
    <property type="evidence" value="ECO:0007669"/>
    <property type="project" value="InterPro"/>
</dbReference>
<dbReference type="Proteomes" id="UP000019141">
    <property type="component" value="Unassembled WGS sequence"/>
</dbReference>
<evidence type="ECO:0000256" key="5">
    <source>
        <dbReference type="ARBA" id="ARBA00022801"/>
    </source>
</evidence>
<name>W4L478_ENTF1</name>
<evidence type="ECO:0000256" key="8">
    <source>
        <dbReference type="HAMAP-Rule" id="MF_00265"/>
    </source>
</evidence>
<dbReference type="InterPro" id="IPR050556">
    <property type="entry name" value="Type_II_TA_system_RNase"/>
</dbReference>
<evidence type="ECO:0000256" key="7">
    <source>
        <dbReference type="ARBA" id="ARBA00038093"/>
    </source>
</evidence>
<evidence type="ECO:0000313" key="11">
    <source>
        <dbReference type="Proteomes" id="UP000019141"/>
    </source>
</evidence>
<keyword evidence="4 8" id="KW-0479">Metal-binding</keyword>
<dbReference type="AlphaFoldDB" id="W4L478"/>
<dbReference type="PANTHER" id="PTHR33653">
    <property type="entry name" value="RIBONUCLEASE VAPC2"/>
    <property type="match status" value="1"/>
</dbReference>
<dbReference type="PANTHER" id="PTHR33653:SF1">
    <property type="entry name" value="RIBONUCLEASE VAPC2"/>
    <property type="match status" value="1"/>
</dbReference>
<keyword evidence="3 8" id="KW-0540">Nuclease</keyword>
<keyword evidence="8" id="KW-0800">Toxin</keyword>
<dbReference type="GO" id="GO:0016787">
    <property type="term" value="F:hydrolase activity"/>
    <property type="evidence" value="ECO:0007669"/>
    <property type="project" value="UniProtKB-KW"/>
</dbReference>
<keyword evidence="11" id="KW-1185">Reference proteome</keyword>
<reference evidence="10 11" key="1">
    <citation type="journal article" date="2014" name="Nature">
        <title>An environmental bacterial taxon with a large and distinct metabolic repertoire.</title>
        <authorList>
            <person name="Wilson M.C."/>
            <person name="Mori T."/>
            <person name="Ruckert C."/>
            <person name="Uria A.R."/>
            <person name="Helf M.J."/>
            <person name="Takada K."/>
            <person name="Gernert C."/>
            <person name="Steffens U.A."/>
            <person name="Heycke N."/>
            <person name="Schmitt S."/>
            <person name="Rinke C."/>
            <person name="Helfrich E.J."/>
            <person name="Brachmann A.O."/>
            <person name="Gurgui C."/>
            <person name="Wakimoto T."/>
            <person name="Kracht M."/>
            <person name="Crusemann M."/>
            <person name="Hentschel U."/>
            <person name="Abe I."/>
            <person name="Matsunaga S."/>
            <person name="Kalinowski J."/>
            <person name="Takeyama H."/>
            <person name="Piel J."/>
        </authorList>
    </citation>
    <scope>NUCLEOTIDE SEQUENCE [LARGE SCALE GENOMIC DNA]</scope>
    <source>
        <strain evidence="11">TSY1</strain>
    </source>
</reference>
<keyword evidence="6 8" id="KW-0460">Magnesium</keyword>
<proteinExistence type="inferred from homology"/>
<organism evidence="10 11">
    <name type="scientific">Entotheonella factor</name>
    <dbReference type="NCBI Taxonomy" id="1429438"/>
    <lineage>
        <taxon>Bacteria</taxon>
        <taxon>Pseudomonadati</taxon>
        <taxon>Nitrospinota/Tectimicrobiota group</taxon>
        <taxon>Candidatus Tectimicrobiota</taxon>
        <taxon>Candidatus Entotheonellia</taxon>
        <taxon>Candidatus Entotheonellales</taxon>
        <taxon>Candidatus Entotheonellaceae</taxon>
        <taxon>Candidatus Entotheonella</taxon>
    </lineage>
</organism>
<dbReference type="HAMAP" id="MF_00265">
    <property type="entry name" value="VapC_Nob1"/>
    <property type="match status" value="1"/>
</dbReference>
<evidence type="ECO:0000256" key="4">
    <source>
        <dbReference type="ARBA" id="ARBA00022723"/>
    </source>
</evidence>
<comment type="cofactor">
    <cofactor evidence="1 8">
        <name>Mg(2+)</name>
        <dbReference type="ChEBI" id="CHEBI:18420"/>
    </cofactor>
</comment>
<dbReference type="EC" id="3.1.-.-" evidence="8"/>
<feature type="binding site" evidence="8">
    <location>
        <position position="95"/>
    </location>
    <ligand>
        <name>Mg(2+)</name>
        <dbReference type="ChEBI" id="CHEBI:18420"/>
    </ligand>
</feature>
<dbReference type="InterPro" id="IPR029060">
    <property type="entry name" value="PIN-like_dom_sf"/>
</dbReference>
<dbReference type="GO" id="GO:0090729">
    <property type="term" value="F:toxin activity"/>
    <property type="evidence" value="ECO:0007669"/>
    <property type="project" value="UniProtKB-KW"/>
</dbReference>
<feature type="domain" description="PIN" evidence="9">
    <location>
        <begin position="1"/>
        <end position="122"/>
    </location>
</feature>
<gene>
    <name evidence="8" type="primary">vapC</name>
    <name evidence="10" type="ORF">ETSY1_44960</name>
</gene>
<keyword evidence="2 8" id="KW-1277">Toxin-antitoxin system</keyword>
<feature type="binding site" evidence="8">
    <location>
        <position position="3"/>
    </location>
    <ligand>
        <name>Mg(2+)</name>
        <dbReference type="ChEBI" id="CHEBI:18420"/>
    </ligand>
</feature>
<dbReference type="SUPFAM" id="SSF88723">
    <property type="entry name" value="PIN domain-like"/>
    <property type="match status" value="1"/>
</dbReference>
<dbReference type="Pfam" id="PF01850">
    <property type="entry name" value="PIN"/>
    <property type="match status" value="1"/>
</dbReference>
<comment type="caution">
    <text evidence="10">The sequence shown here is derived from an EMBL/GenBank/DDBJ whole genome shotgun (WGS) entry which is preliminary data.</text>
</comment>
<evidence type="ECO:0000256" key="3">
    <source>
        <dbReference type="ARBA" id="ARBA00022722"/>
    </source>
</evidence>
<comment type="function">
    <text evidence="8">Toxic component of a toxin-antitoxin (TA) system. An RNase.</text>
</comment>
<evidence type="ECO:0000259" key="9">
    <source>
        <dbReference type="Pfam" id="PF01850"/>
    </source>
</evidence>
<comment type="similarity">
    <text evidence="7 8">Belongs to the PINc/VapC protein family.</text>
</comment>
<dbReference type="Gene3D" id="3.40.50.1010">
    <property type="entry name" value="5'-nuclease"/>
    <property type="match status" value="1"/>
</dbReference>
<evidence type="ECO:0000313" key="10">
    <source>
        <dbReference type="EMBL" id="ETW92141.1"/>
    </source>
</evidence>
<dbReference type="InterPro" id="IPR002716">
    <property type="entry name" value="PIN_dom"/>
</dbReference>
<evidence type="ECO:0000256" key="2">
    <source>
        <dbReference type="ARBA" id="ARBA00022649"/>
    </source>
</evidence>
<dbReference type="GO" id="GO:0000287">
    <property type="term" value="F:magnesium ion binding"/>
    <property type="evidence" value="ECO:0007669"/>
    <property type="project" value="UniProtKB-UniRule"/>
</dbReference>
<accession>W4L478</accession>